<evidence type="ECO:0000256" key="9">
    <source>
        <dbReference type="RuleBase" id="RU003930"/>
    </source>
</evidence>
<keyword evidence="4 8" id="KW-0694">RNA-binding</keyword>
<dbReference type="GO" id="GO:0003735">
    <property type="term" value="F:structural constituent of ribosome"/>
    <property type="evidence" value="ECO:0007669"/>
    <property type="project" value="InterPro"/>
</dbReference>
<evidence type="ECO:0000256" key="1">
    <source>
        <dbReference type="ARBA" id="ARBA00008553"/>
    </source>
</evidence>
<dbReference type="InterPro" id="IPR020930">
    <property type="entry name" value="Ribosomal_uL5_bac-type"/>
</dbReference>
<gene>
    <name evidence="8" type="primary">rplE</name>
    <name evidence="12" type="ORF">XM53_15665</name>
</gene>
<dbReference type="RefSeq" id="WP_057794994.1">
    <property type="nucleotide sequence ID" value="NZ_LAXJ01000019.1"/>
</dbReference>
<dbReference type="PATRIC" id="fig|1641875.4.peg.943"/>
<protein>
    <recommendedName>
        <fullName evidence="7 8">Large ribosomal subunit protein uL5</fullName>
    </recommendedName>
</protein>
<reference evidence="12 13" key="1">
    <citation type="submission" date="2015-04" db="EMBL/GenBank/DDBJ databases">
        <title>The draft genome sequence of Roseovarius sp.R12b.</title>
        <authorList>
            <person name="Li G."/>
            <person name="Lai Q."/>
            <person name="Shao Z."/>
            <person name="Yan P."/>
        </authorList>
    </citation>
    <scope>NUCLEOTIDE SEQUENCE [LARGE SCALE GENOMIC DNA]</scope>
    <source>
        <strain evidence="12 13">R12B</strain>
    </source>
</reference>
<name>A0A0T5NR19_9RHOB</name>
<dbReference type="GO" id="GO:0006412">
    <property type="term" value="P:translation"/>
    <property type="evidence" value="ECO:0007669"/>
    <property type="project" value="UniProtKB-UniRule"/>
</dbReference>
<evidence type="ECO:0000256" key="6">
    <source>
        <dbReference type="ARBA" id="ARBA00023274"/>
    </source>
</evidence>
<dbReference type="EMBL" id="LAXJ01000019">
    <property type="protein sequence ID" value="KRS11394.1"/>
    <property type="molecule type" value="Genomic_DNA"/>
</dbReference>
<dbReference type="Proteomes" id="UP000051295">
    <property type="component" value="Unassembled WGS sequence"/>
</dbReference>
<evidence type="ECO:0000256" key="4">
    <source>
        <dbReference type="ARBA" id="ARBA00022884"/>
    </source>
</evidence>
<dbReference type="InterPro" id="IPR022803">
    <property type="entry name" value="Ribosomal_uL5_dom_sf"/>
</dbReference>
<keyword evidence="3 8" id="KW-0699">rRNA-binding</keyword>
<proteinExistence type="inferred from homology"/>
<comment type="subunit">
    <text evidence="8">Part of the 50S ribosomal subunit; part of the 5S rRNA/L5/L18/L25 subcomplex. Contacts the 5S rRNA and the P site tRNA. Forms a bridge to the 30S subunit in the 70S ribosome.</text>
</comment>
<feature type="domain" description="Large ribosomal subunit protein uL5 C-terminal" evidence="11">
    <location>
        <begin position="92"/>
        <end position="185"/>
    </location>
</feature>
<dbReference type="SUPFAM" id="SSF55282">
    <property type="entry name" value="RL5-like"/>
    <property type="match status" value="1"/>
</dbReference>
<sequence length="187" mass="20841">MLDTENYTPRLRAAFRDTIRPALKEEFGYTNDMQIPRLDKIVLNIGCGAEAVKDSKKAKSAQEDLSTIAGQHAVITSAKNSIAGFRVREGMPLGAKVTLRGNRMYEFLDRLITVAMPRIRDFRGVSGKSFDGRGNYAMGIKEHIVFPEINFDKVDEVWGIDVIIATTAKTDAEAKALLKHFNMPFTS</sequence>
<comment type="function">
    <text evidence="8">This is 1 of the proteins that bind and probably mediate the attachment of the 5S RNA into the large ribosomal subunit, where it forms part of the central protuberance. In the 70S ribosome it contacts protein S13 of the 30S subunit (bridge B1b), connecting the 2 subunits; this bridge is implicated in subunit movement. Contacts the P site tRNA; the 5S rRNA and some of its associated proteins might help stabilize positioning of ribosome-bound tRNAs.</text>
</comment>
<keyword evidence="2 8" id="KW-0820">tRNA-binding</keyword>
<evidence type="ECO:0000256" key="3">
    <source>
        <dbReference type="ARBA" id="ARBA00022730"/>
    </source>
</evidence>
<dbReference type="Pfam" id="PF00673">
    <property type="entry name" value="Ribosomal_L5_C"/>
    <property type="match status" value="1"/>
</dbReference>
<keyword evidence="6 8" id="KW-0687">Ribonucleoprotein</keyword>
<evidence type="ECO:0000256" key="8">
    <source>
        <dbReference type="HAMAP-Rule" id="MF_01333"/>
    </source>
</evidence>
<dbReference type="Pfam" id="PF00281">
    <property type="entry name" value="Ribosomal_L5"/>
    <property type="match status" value="1"/>
</dbReference>
<dbReference type="PANTHER" id="PTHR11994">
    <property type="entry name" value="60S RIBOSOMAL PROTEIN L11-RELATED"/>
    <property type="match status" value="1"/>
</dbReference>
<dbReference type="OrthoDB" id="9806626at2"/>
<evidence type="ECO:0000313" key="12">
    <source>
        <dbReference type="EMBL" id="KRS11394.1"/>
    </source>
</evidence>
<evidence type="ECO:0000259" key="10">
    <source>
        <dbReference type="Pfam" id="PF00281"/>
    </source>
</evidence>
<dbReference type="HAMAP" id="MF_01333_B">
    <property type="entry name" value="Ribosomal_uL5_B"/>
    <property type="match status" value="1"/>
</dbReference>
<evidence type="ECO:0000256" key="2">
    <source>
        <dbReference type="ARBA" id="ARBA00022555"/>
    </source>
</evidence>
<evidence type="ECO:0000256" key="7">
    <source>
        <dbReference type="ARBA" id="ARBA00035245"/>
    </source>
</evidence>
<organism evidence="12 13">
    <name type="scientific">Roseovarius atlanticus</name>
    <dbReference type="NCBI Taxonomy" id="1641875"/>
    <lineage>
        <taxon>Bacteria</taxon>
        <taxon>Pseudomonadati</taxon>
        <taxon>Pseudomonadota</taxon>
        <taxon>Alphaproteobacteria</taxon>
        <taxon>Rhodobacterales</taxon>
        <taxon>Roseobacteraceae</taxon>
        <taxon>Roseovarius</taxon>
    </lineage>
</organism>
<dbReference type="STRING" id="1641875.XM53_15665"/>
<evidence type="ECO:0000259" key="11">
    <source>
        <dbReference type="Pfam" id="PF00673"/>
    </source>
</evidence>
<dbReference type="InterPro" id="IPR020929">
    <property type="entry name" value="Ribosomal_uL5_CS"/>
</dbReference>
<dbReference type="GO" id="GO:0019843">
    <property type="term" value="F:rRNA binding"/>
    <property type="evidence" value="ECO:0007669"/>
    <property type="project" value="UniProtKB-UniRule"/>
</dbReference>
<evidence type="ECO:0000313" key="13">
    <source>
        <dbReference type="Proteomes" id="UP000051295"/>
    </source>
</evidence>
<dbReference type="AlphaFoldDB" id="A0A0T5NR19"/>
<comment type="similarity">
    <text evidence="1 8 9">Belongs to the universal ribosomal protein uL5 family.</text>
</comment>
<dbReference type="GO" id="GO:1990904">
    <property type="term" value="C:ribonucleoprotein complex"/>
    <property type="evidence" value="ECO:0007669"/>
    <property type="project" value="UniProtKB-KW"/>
</dbReference>
<dbReference type="GO" id="GO:0000049">
    <property type="term" value="F:tRNA binding"/>
    <property type="evidence" value="ECO:0007669"/>
    <property type="project" value="UniProtKB-UniRule"/>
</dbReference>
<dbReference type="Gene3D" id="3.30.1440.10">
    <property type="match status" value="1"/>
</dbReference>
<dbReference type="FunFam" id="3.30.1440.10:FF:000001">
    <property type="entry name" value="50S ribosomal protein L5"/>
    <property type="match status" value="1"/>
</dbReference>
<dbReference type="PIRSF" id="PIRSF002161">
    <property type="entry name" value="Ribosomal_L5"/>
    <property type="match status" value="1"/>
</dbReference>
<dbReference type="InterPro" id="IPR002132">
    <property type="entry name" value="Ribosomal_uL5"/>
</dbReference>
<keyword evidence="5 8" id="KW-0689">Ribosomal protein</keyword>
<dbReference type="PROSITE" id="PS00358">
    <property type="entry name" value="RIBOSOMAL_L5"/>
    <property type="match status" value="1"/>
</dbReference>
<accession>A0A0T5NR19</accession>
<evidence type="ECO:0000256" key="5">
    <source>
        <dbReference type="ARBA" id="ARBA00022980"/>
    </source>
</evidence>
<dbReference type="InterPro" id="IPR031310">
    <property type="entry name" value="Ribosomal_uL5_N"/>
</dbReference>
<feature type="domain" description="Large ribosomal subunit protein uL5 N-terminal" evidence="10">
    <location>
        <begin position="31"/>
        <end position="88"/>
    </location>
</feature>
<dbReference type="InterPro" id="IPR031309">
    <property type="entry name" value="Ribosomal_uL5_C"/>
</dbReference>
<keyword evidence="13" id="KW-1185">Reference proteome</keyword>
<comment type="caution">
    <text evidence="12">The sequence shown here is derived from an EMBL/GenBank/DDBJ whole genome shotgun (WGS) entry which is preliminary data.</text>
</comment>
<dbReference type="NCBIfam" id="NF000585">
    <property type="entry name" value="PRK00010.1"/>
    <property type="match status" value="1"/>
</dbReference>
<dbReference type="GO" id="GO:0005840">
    <property type="term" value="C:ribosome"/>
    <property type="evidence" value="ECO:0007669"/>
    <property type="project" value="UniProtKB-KW"/>
</dbReference>